<evidence type="ECO:0000256" key="1">
    <source>
        <dbReference type="SAM" id="SignalP"/>
    </source>
</evidence>
<dbReference type="EMBL" id="QFYP01000001">
    <property type="protein sequence ID" value="RAK60528.1"/>
    <property type="molecule type" value="Genomic_DNA"/>
</dbReference>
<evidence type="ECO:0000313" key="3">
    <source>
        <dbReference type="Proteomes" id="UP000249842"/>
    </source>
</evidence>
<comment type="caution">
    <text evidence="2">The sequence shown here is derived from an EMBL/GenBank/DDBJ whole genome shotgun (WGS) entry which is preliminary data.</text>
</comment>
<dbReference type="OrthoDB" id="7210535at2"/>
<keyword evidence="3" id="KW-1185">Reference proteome</keyword>
<reference evidence="3" key="1">
    <citation type="submission" date="2018-05" db="EMBL/GenBank/DDBJ databases">
        <authorList>
            <person name="Li X."/>
        </authorList>
    </citation>
    <scope>NUCLEOTIDE SEQUENCE [LARGE SCALE GENOMIC DNA]</scope>
    <source>
        <strain evidence="3">HKS-05</strain>
    </source>
</reference>
<accession>A0A328B660</accession>
<keyword evidence="1" id="KW-0732">Signal</keyword>
<evidence type="ECO:0008006" key="4">
    <source>
        <dbReference type="Google" id="ProtNLM"/>
    </source>
</evidence>
<feature type="chain" id="PRO_5016386995" description="Lipoprotein" evidence="1">
    <location>
        <begin position="21"/>
        <end position="155"/>
    </location>
</feature>
<dbReference type="PROSITE" id="PS51257">
    <property type="entry name" value="PROKAR_LIPOPROTEIN"/>
    <property type="match status" value="1"/>
</dbReference>
<protein>
    <recommendedName>
        <fullName evidence="4">Lipoprotein</fullName>
    </recommendedName>
</protein>
<dbReference type="RefSeq" id="WP_111457821.1">
    <property type="nucleotide sequence ID" value="NZ_QFYP01000001.1"/>
</dbReference>
<dbReference type="Proteomes" id="UP000249842">
    <property type="component" value="Unassembled WGS sequence"/>
</dbReference>
<dbReference type="AlphaFoldDB" id="A0A328B660"/>
<evidence type="ECO:0000313" key="2">
    <source>
        <dbReference type="EMBL" id="RAK60528.1"/>
    </source>
</evidence>
<name>A0A328B660_9CAUL</name>
<sequence length="155" mass="16184">MRPTAALALAVPLVGALALAACSPGLPKGVEKDKLDEAISSRIGDPNTCVLIGRQADGRTVYRYNTHTACDRKLPACDSRGMRTVDDLLKATAKDGQARALSCNTTTDASRGVGWASGVLAGHGLVYAAMMEGDRAFPGRMMAERLDGAFKAAGF</sequence>
<feature type="signal peptide" evidence="1">
    <location>
        <begin position="1"/>
        <end position="20"/>
    </location>
</feature>
<gene>
    <name evidence="2" type="ORF">DJ021_12295</name>
</gene>
<proteinExistence type="predicted"/>
<organism evidence="2 3">
    <name type="scientific">Phenylobacterium hankyongense</name>
    <dbReference type="NCBI Taxonomy" id="1813876"/>
    <lineage>
        <taxon>Bacteria</taxon>
        <taxon>Pseudomonadati</taxon>
        <taxon>Pseudomonadota</taxon>
        <taxon>Alphaproteobacteria</taxon>
        <taxon>Caulobacterales</taxon>
        <taxon>Caulobacteraceae</taxon>
        <taxon>Phenylobacterium</taxon>
    </lineage>
</organism>